<protein>
    <submittedName>
        <fullName evidence="2">Uncharacterized protein</fullName>
    </submittedName>
</protein>
<evidence type="ECO:0000256" key="1">
    <source>
        <dbReference type="SAM" id="Phobius"/>
    </source>
</evidence>
<keyword evidence="1" id="KW-0472">Membrane</keyword>
<organism evidence="2">
    <name type="scientific">Ophiocordycipitaceae sp</name>
    <dbReference type="NCBI Taxonomy" id="1907519"/>
    <lineage>
        <taxon>Eukaryota</taxon>
        <taxon>Fungi</taxon>
        <taxon>Dikarya</taxon>
        <taxon>Ascomycota</taxon>
        <taxon>Pezizomycotina</taxon>
        <taxon>Sordariomycetes</taxon>
        <taxon>Hypocreomycetidae</taxon>
        <taxon>Hypocreales</taxon>
        <taxon>Ophiocordycipitaceae</taxon>
    </lineage>
</organism>
<keyword evidence="1" id="KW-1133">Transmembrane helix</keyword>
<keyword evidence="1" id="KW-0812">Transmembrane</keyword>
<name>A0A6M8PHQ2_9HYPO</name>
<feature type="transmembrane region" description="Helical" evidence="1">
    <location>
        <begin position="18"/>
        <end position="37"/>
    </location>
</feature>
<keyword evidence="2" id="KW-0496">Mitochondrion</keyword>
<feature type="transmembrane region" description="Helical" evidence="1">
    <location>
        <begin position="57"/>
        <end position="83"/>
    </location>
</feature>
<reference evidence="2" key="1">
    <citation type="journal article" date="2020" name="Mitochondrial DNA Part B Resour">
        <title>The complete mitochondrial genome of fungal endosymbiont, Ophiocordycipitaceae sp., isolated from Ricania speculum (Hemiptera: Ricaniidae).</title>
        <authorList>
            <person name="Park J."/>
            <person name="Xi H."/>
            <person name="Park J."/>
            <person name="Lee W."/>
        </authorList>
    </citation>
    <scope>NUCLEOTIDE SEQUENCE</scope>
</reference>
<accession>A0A6M8PHQ2</accession>
<evidence type="ECO:0000313" key="2">
    <source>
        <dbReference type="EMBL" id="QKG63776.1"/>
    </source>
</evidence>
<dbReference type="GeneID" id="55760211"/>
<dbReference type="AlphaFoldDB" id="A0A6M8PHQ2"/>
<proteinExistence type="predicted"/>
<dbReference type="EMBL" id="MT019333">
    <property type="protein sequence ID" value="QKG63776.1"/>
    <property type="molecule type" value="Genomic_DNA"/>
</dbReference>
<sequence>MELNNGYFSKYSFTIPRLYLFLTFIAKYSFPVILVSIHNFTPKNSAISINTGKKLSFVLLSYNPCLIINLQVNFFLLVIFPGFPISFITHPTLNEAYPSKNPANQASCPIYCLFTGYFWIFKPFLRFNQSIKPLNNANLGVRQWEFINCTITLKLLTVSITKIHLSLLWSRILPNPRRSVNLTAKA</sequence>
<dbReference type="RefSeq" id="YP_009868581.1">
    <property type="nucleotide sequence ID" value="NC_049089.1"/>
</dbReference>
<geneLocation type="mitochondrion" evidence="2"/>